<reference evidence="2 3" key="1">
    <citation type="submission" date="2014-04" db="EMBL/GenBank/DDBJ databases">
        <title>Genome evolution of avian class.</title>
        <authorList>
            <person name="Zhang G."/>
            <person name="Li C."/>
        </authorList>
    </citation>
    <scope>NUCLEOTIDE SEQUENCE [LARGE SCALE GENOMIC DNA]</scope>
    <source>
        <strain evidence="2">BGI_N308</strain>
    </source>
</reference>
<dbReference type="EMBL" id="KL205812">
    <property type="protein sequence ID" value="KFV74854.1"/>
    <property type="molecule type" value="Genomic_DNA"/>
</dbReference>
<dbReference type="Proteomes" id="UP000053584">
    <property type="component" value="Unassembled WGS sequence"/>
</dbReference>
<name>A0A093GZS2_STRCA</name>
<evidence type="ECO:0000313" key="1">
    <source>
        <dbReference type="EMBL" id="KFV74854.1"/>
    </source>
</evidence>
<dbReference type="EMBL" id="KL205812">
    <property type="protein sequence ID" value="KFV74856.1"/>
    <property type="molecule type" value="Genomic_DNA"/>
</dbReference>
<evidence type="ECO:0000313" key="2">
    <source>
        <dbReference type="EMBL" id="KFV74856.1"/>
    </source>
</evidence>
<feature type="non-terminal residue" evidence="2">
    <location>
        <position position="55"/>
    </location>
</feature>
<proteinExistence type="predicted"/>
<organism evidence="2 3">
    <name type="scientific">Struthio camelus australis</name>
    <dbReference type="NCBI Taxonomy" id="441894"/>
    <lineage>
        <taxon>Eukaryota</taxon>
        <taxon>Metazoa</taxon>
        <taxon>Chordata</taxon>
        <taxon>Craniata</taxon>
        <taxon>Vertebrata</taxon>
        <taxon>Euteleostomi</taxon>
        <taxon>Archelosauria</taxon>
        <taxon>Archosauria</taxon>
        <taxon>Dinosauria</taxon>
        <taxon>Saurischia</taxon>
        <taxon>Theropoda</taxon>
        <taxon>Coelurosauria</taxon>
        <taxon>Aves</taxon>
        <taxon>Palaeognathae</taxon>
        <taxon>Struthioniformes</taxon>
        <taxon>Struthionidae</taxon>
        <taxon>Struthio</taxon>
    </lineage>
</organism>
<protein>
    <submittedName>
        <fullName evidence="2">Uncharacterized protein</fullName>
    </submittedName>
</protein>
<accession>A0A093GZS2</accession>
<gene>
    <name evidence="1" type="ORF">N308_06912</name>
    <name evidence="2" type="ORF">N308_06915</name>
</gene>
<evidence type="ECO:0000313" key="3">
    <source>
        <dbReference type="Proteomes" id="UP000053584"/>
    </source>
</evidence>
<keyword evidence="3" id="KW-1185">Reference proteome</keyword>
<dbReference type="AlphaFoldDB" id="A0A093GZS2"/>
<feature type="non-terminal residue" evidence="2">
    <location>
        <position position="1"/>
    </location>
</feature>
<sequence length="55" mass="6755">NRQKLKHRQFHLNMRRNFFTVRVTEHWNRLPREVVESPSLEIFKTHLDAILGNMI</sequence>